<keyword evidence="4" id="KW-1185">Reference proteome</keyword>
<dbReference type="AlphaFoldDB" id="A0A3B1JTS5"/>
<reference evidence="4" key="2">
    <citation type="journal article" date="2014" name="Nat. Commun.">
        <title>The cavefish genome reveals candidate genes for eye loss.</title>
        <authorList>
            <person name="McGaugh S.E."/>
            <person name="Gross J.B."/>
            <person name="Aken B."/>
            <person name="Blin M."/>
            <person name="Borowsky R."/>
            <person name="Chalopin D."/>
            <person name="Hinaux H."/>
            <person name="Jeffery W.R."/>
            <person name="Keene A."/>
            <person name="Ma L."/>
            <person name="Minx P."/>
            <person name="Murphy D."/>
            <person name="O'Quin K.E."/>
            <person name="Retaux S."/>
            <person name="Rohner N."/>
            <person name="Searle S.M."/>
            <person name="Stahl B.A."/>
            <person name="Tabin C."/>
            <person name="Volff J.N."/>
            <person name="Yoshizawa M."/>
            <person name="Warren W.C."/>
        </authorList>
    </citation>
    <scope>NUCLEOTIDE SEQUENCE [LARGE SCALE GENOMIC DNA]</scope>
    <source>
        <strain evidence="4">female</strain>
    </source>
</reference>
<sequence length="272" mass="30958">MAFIDLTKAFDLVHRQALWLVLAKFGCPEKYIRVLRLLHDNMSAMVLSDSGDESETFRVDKGVKQGCVIAPTLFSIFVAAILYLISENLPQGVKIVYRTEGQLFNINRFRAKGRTSTVSIMELQYADDNALVALSEENLQGTLSVFAKAYKQLGLAINIRKTQILYQPSPKSSWPVLPPNIAINNTRLENVDQFQYLGSFLSSKADIDDEIDFRLSCASRAFSRLRKRVFENRDLQSKTKILVYKAVVLPTLLYASEAWTTYKHFKIMEKNN</sequence>
<accession>A0A3B1JTS5</accession>
<evidence type="ECO:0000313" key="4">
    <source>
        <dbReference type="Proteomes" id="UP000018467"/>
    </source>
</evidence>
<keyword evidence="1" id="KW-1133">Transmembrane helix</keyword>
<name>A0A3B1JTS5_ASTMX</name>
<evidence type="ECO:0000259" key="2">
    <source>
        <dbReference type="PROSITE" id="PS50878"/>
    </source>
</evidence>
<dbReference type="InParanoid" id="A0A3B1JTS5"/>
<dbReference type="Proteomes" id="UP000018467">
    <property type="component" value="Unassembled WGS sequence"/>
</dbReference>
<reference evidence="3" key="3">
    <citation type="submission" date="2025-08" db="UniProtKB">
        <authorList>
            <consortium name="Ensembl"/>
        </authorList>
    </citation>
    <scope>IDENTIFICATION</scope>
</reference>
<dbReference type="Bgee" id="ENSAMXG00000037183">
    <property type="expression patterns" value="Expressed in zone of skin and 5 other cell types or tissues"/>
</dbReference>
<reference evidence="3" key="4">
    <citation type="submission" date="2025-09" db="UniProtKB">
        <authorList>
            <consortium name="Ensembl"/>
        </authorList>
    </citation>
    <scope>IDENTIFICATION</scope>
</reference>
<dbReference type="InterPro" id="IPR000477">
    <property type="entry name" value="RT_dom"/>
</dbReference>
<dbReference type="GeneTree" id="ENSGT00940000170074"/>
<dbReference type="PROSITE" id="PS50878">
    <property type="entry name" value="RT_POL"/>
    <property type="match status" value="1"/>
</dbReference>
<keyword evidence="1" id="KW-0472">Membrane</keyword>
<dbReference type="SUPFAM" id="SSF56672">
    <property type="entry name" value="DNA/RNA polymerases"/>
    <property type="match status" value="1"/>
</dbReference>
<evidence type="ECO:0000313" key="3">
    <source>
        <dbReference type="Ensembl" id="ENSAMXP00000044749.1"/>
    </source>
</evidence>
<protein>
    <recommendedName>
        <fullName evidence="2">Reverse transcriptase domain-containing protein</fullName>
    </recommendedName>
</protein>
<dbReference type="Pfam" id="PF00078">
    <property type="entry name" value="RVT_1"/>
    <property type="match status" value="1"/>
</dbReference>
<dbReference type="Ensembl" id="ENSAMXT00000037481.1">
    <property type="protein sequence ID" value="ENSAMXP00000044749.1"/>
    <property type="gene ID" value="ENSAMXG00000037183.1"/>
</dbReference>
<feature type="transmembrane region" description="Helical" evidence="1">
    <location>
        <begin position="67"/>
        <end position="85"/>
    </location>
</feature>
<reference evidence="4" key="1">
    <citation type="submission" date="2013-03" db="EMBL/GenBank/DDBJ databases">
        <authorList>
            <person name="Jeffery W."/>
            <person name="Warren W."/>
            <person name="Wilson R.K."/>
        </authorList>
    </citation>
    <scope>NUCLEOTIDE SEQUENCE</scope>
    <source>
        <strain evidence="4">female</strain>
    </source>
</reference>
<proteinExistence type="predicted"/>
<organism evidence="3 4">
    <name type="scientific">Astyanax mexicanus</name>
    <name type="common">Blind cave fish</name>
    <name type="synonym">Astyanax fasciatus mexicanus</name>
    <dbReference type="NCBI Taxonomy" id="7994"/>
    <lineage>
        <taxon>Eukaryota</taxon>
        <taxon>Metazoa</taxon>
        <taxon>Chordata</taxon>
        <taxon>Craniata</taxon>
        <taxon>Vertebrata</taxon>
        <taxon>Euteleostomi</taxon>
        <taxon>Actinopterygii</taxon>
        <taxon>Neopterygii</taxon>
        <taxon>Teleostei</taxon>
        <taxon>Ostariophysi</taxon>
        <taxon>Characiformes</taxon>
        <taxon>Characoidei</taxon>
        <taxon>Acestrorhamphidae</taxon>
        <taxon>Acestrorhamphinae</taxon>
        <taxon>Astyanax</taxon>
    </lineage>
</organism>
<dbReference type="InterPro" id="IPR043502">
    <property type="entry name" value="DNA/RNA_pol_sf"/>
</dbReference>
<keyword evidence="1" id="KW-0812">Transmembrane</keyword>
<dbReference type="PANTHER" id="PTHR47027">
    <property type="entry name" value="REVERSE TRANSCRIPTASE DOMAIN-CONTAINING PROTEIN"/>
    <property type="match status" value="1"/>
</dbReference>
<evidence type="ECO:0000256" key="1">
    <source>
        <dbReference type="SAM" id="Phobius"/>
    </source>
</evidence>
<feature type="domain" description="Reverse transcriptase" evidence="2">
    <location>
        <begin position="1"/>
        <end position="201"/>
    </location>
</feature>
<dbReference type="PANTHER" id="PTHR47027:SF30">
    <property type="entry name" value="THAP-TYPE DOMAIN-CONTAINING PROTEIN"/>
    <property type="match status" value="1"/>
</dbReference>